<protein>
    <submittedName>
        <fullName evidence="3">DUF4007 family protein</fullName>
    </submittedName>
</protein>
<dbReference type="RefSeq" id="WP_380084233.1">
    <property type="nucleotide sequence ID" value="NZ_JBHSWD010000006.1"/>
</dbReference>
<dbReference type="InterPro" id="IPR058813">
    <property type="entry name" value="DNA-SBD_ScoMcrA"/>
</dbReference>
<feature type="domain" description="DUF4007" evidence="1">
    <location>
        <begin position="198"/>
        <end position="402"/>
    </location>
</feature>
<feature type="domain" description="ScoMcrA-like DNA sulfur-binding" evidence="2">
    <location>
        <begin position="6"/>
        <end position="140"/>
    </location>
</feature>
<dbReference type="EMBL" id="JBHSWD010000006">
    <property type="protein sequence ID" value="MFC6593160.1"/>
    <property type="molecule type" value="Genomic_DNA"/>
</dbReference>
<name>A0ABW1YFR0_9DEIO</name>
<gene>
    <name evidence="3" type="ORF">ACFP81_14825</name>
</gene>
<dbReference type="Proteomes" id="UP001596297">
    <property type="component" value="Unassembled WGS sequence"/>
</dbReference>
<evidence type="ECO:0000259" key="1">
    <source>
        <dbReference type="Pfam" id="PF13182"/>
    </source>
</evidence>
<dbReference type="InterPro" id="IPR025248">
    <property type="entry name" value="DUF4007"/>
</dbReference>
<evidence type="ECO:0000259" key="2">
    <source>
        <dbReference type="Pfam" id="PF26340"/>
    </source>
</evidence>
<organism evidence="3 4">
    <name type="scientific">Deinococcus lacus</name>
    <dbReference type="NCBI Taxonomy" id="392561"/>
    <lineage>
        <taxon>Bacteria</taxon>
        <taxon>Thermotogati</taxon>
        <taxon>Deinococcota</taxon>
        <taxon>Deinococci</taxon>
        <taxon>Deinococcales</taxon>
        <taxon>Deinococcaceae</taxon>
        <taxon>Deinococcus</taxon>
    </lineage>
</organism>
<dbReference type="Pfam" id="PF13182">
    <property type="entry name" value="DUF4007"/>
    <property type="match status" value="1"/>
</dbReference>
<evidence type="ECO:0000313" key="3">
    <source>
        <dbReference type="EMBL" id="MFC6593160.1"/>
    </source>
</evidence>
<sequence>MQSVVAEILSTLKRKRTDGHSSPHKPLLWLSVLNLMDRNHISENRIYFDNELKAEFASLIAEYGTGNDLNQPAPPFFHLRSSGIWKHKVKSGQEDYYSGLTTSGGGSMRVERSIDYAYLQDDIYEALQSAETRSVLLRVLITLLRDEGRGVTVTKRLGTLFHESFALSRPGISAALRQTSEADSVKDLIERLYELENLGKNWAKAVPAYARGCGLIEFGSTDLTPLGEHMLAHDPDLHLPDTLWLMHYHLSAPHGPGPRFWHELVLRLPELGAEFGREAVIEQITQTTKAEGADLKERGLATTATVFLGSYTKSDALGPLGILQEGEDTGYTSDFPDPPSAGVVGYALSHYWQAQMPGQQTVSLDTLSEPGGFASVMLMSSFSFNRALRQLAQRDVLQLWMAAPPYQVTRPPTPETLLEGLYVSE</sequence>
<evidence type="ECO:0000313" key="4">
    <source>
        <dbReference type="Proteomes" id="UP001596297"/>
    </source>
</evidence>
<dbReference type="Pfam" id="PF26340">
    <property type="entry name" value="DNA-SBD_ScoMcrA"/>
    <property type="match status" value="1"/>
</dbReference>
<keyword evidence="4" id="KW-1185">Reference proteome</keyword>
<accession>A0ABW1YFR0</accession>
<comment type="caution">
    <text evidence="3">The sequence shown here is derived from an EMBL/GenBank/DDBJ whole genome shotgun (WGS) entry which is preliminary data.</text>
</comment>
<proteinExistence type="predicted"/>
<reference evidence="4" key="1">
    <citation type="journal article" date="2019" name="Int. J. Syst. Evol. Microbiol.">
        <title>The Global Catalogue of Microorganisms (GCM) 10K type strain sequencing project: providing services to taxonomists for standard genome sequencing and annotation.</title>
        <authorList>
            <consortium name="The Broad Institute Genomics Platform"/>
            <consortium name="The Broad Institute Genome Sequencing Center for Infectious Disease"/>
            <person name="Wu L."/>
            <person name="Ma J."/>
        </authorList>
    </citation>
    <scope>NUCLEOTIDE SEQUENCE [LARGE SCALE GENOMIC DNA]</scope>
    <source>
        <strain evidence="4">CGMCC 1.15772</strain>
    </source>
</reference>